<dbReference type="Proteomes" id="UP000695022">
    <property type="component" value="Unplaced"/>
</dbReference>
<dbReference type="InterPro" id="IPR003511">
    <property type="entry name" value="HORMA_dom"/>
</dbReference>
<dbReference type="GeneID" id="106816210"/>
<dbReference type="Gene3D" id="3.30.900.10">
    <property type="entry name" value="HORMA domain"/>
    <property type="match status" value="1"/>
</dbReference>
<accession>A0ABM1EVP4</accession>
<sequence>MTTMADGIDYLHVAADILCDFLEVAVHMIVYRHDVYPSAIFESRRKYGVPTKMSVHPELNSYLQSCLCDTRTLLLARDLDRIVVAILDTSGAPITKYTFEVWLPAEPSAGGDEYLVQVEQAFREFLLKVGACDTDMEALGNCSFALQLHSTAAGLLALKNGALPWVTCETAQRLIQGDARIVPLKSYYCELFKMQLYVEKR</sequence>
<dbReference type="PROSITE" id="PS50815">
    <property type="entry name" value="HORMA"/>
    <property type="match status" value="1"/>
</dbReference>
<organism evidence="2 3">
    <name type="scientific">Priapulus caudatus</name>
    <name type="common">Priapulid worm</name>
    <dbReference type="NCBI Taxonomy" id="37621"/>
    <lineage>
        <taxon>Eukaryota</taxon>
        <taxon>Metazoa</taxon>
        <taxon>Ecdysozoa</taxon>
        <taxon>Scalidophora</taxon>
        <taxon>Priapulida</taxon>
        <taxon>Priapulimorpha</taxon>
        <taxon>Priapulimorphida</taxon>
        <taxon>Priapulidae</taxon>
        <taxon>Priapulus</taxon>
    </lineage>
</organism>
<proteinExistence type="predicted"/>
<evidence type="ECO:0000259" key="1">
    <source>
        <dbReference type="PROSITE" id="PS50815"/>
    </source>
</evidence>
<keyword evidence="2" id="KW-1185">Reference proteome</keyword>
<dbReference type="PANTHER" id="PTHR11842:SF10">
    <property type="entry name" value="MITOTIC SPINDLE ASSEMBLY CHECKPOINT PROTEIN MAD2B"/>
    <property type="match status" value="1"/>
</dbReference>
<protein>
    <submittedName>
        <fullName evidence="3">Mitotic spindle assembly checkpoint protein MAD2B-like</fullName>
    </submittedName>
</protein>
<gene>
    <name evidence="3" type="primary">LOC106816210</name>
</gene>
<dbReference type="RefSeq" id="XP_014676265.1">
    <property type="nucleotide sequence ID" value="XM_014820779.1"/>
</dbReference>
<dbReference type="InterPro" id="IPR045091">
    <property type="entry name" value="Mad2-like"/>
</dbReference>
<evidence type="ECO:0000313" key="2">
    <source>
        <dbReference type="Proteomes" id="UP000695022"/>
    </source>
</evidence>
<dbReference type="PANTHER" id="PTHR11842">
    <property type="entry name" value="MITOTIC SPINDLE ASSEMBLY CHECKPOINT PROTEIN MAD2"/>
    <property type="match status" value="1"/>
</dbReference>
<dbReference type="InterPro" id="IPR036570">
    <property type="entry name" value="HORMA_dom_sf"/>
</dbReference>
<dbReference type="SUPFAM" id="SSF56019">
    <property type="entry name" value="The spindle assembly checkpoint protein mad2"/>
    <property type="match status" value="1"/>
</dbReference>
<name>A0ABM1EVP4_PRICU</name>
<reference evidence="3" key="1">
    <citation type="submission" date="2025-08" db="UniProtKB">
        <authorList>
            <consortium name="RefSeq"/>
        </authorList>
    </citation>
    <scope>IDENTIFICATION</scope>
</reference>
<feature type="domain" description="HORMA" evidence="1">
    <location>
        <begin position="12"/>
        <end position="198"/>
    </location>
</feature>
<evidence type="ECO:0000313" key="3">
    <source>
        <dbReference type="RefSeq" id="XP_014676265.1"/>
    </source>
</evidence>